<name>A0ABW1YE07_9DEIO</name>
<gene>
    <name evidence="5" type="ORF">ACFP81_11705</name>
</gene>
<dbReference type="InterPro" id="IPR050251">
    <property type="entry name" value="HpcH-HpaI_aldolase"/>
</dbReference>
<evidence type="ECO:0000259" key="4">
    <source>
        <dbReference type="Pfam" id="PF03328"/>
    </source>
</evidence>
<evidence type="ECO:0000256" key="3">
    <source>
        <dbReference type="ARBA" id="ARBA00023239"/>
    </source>
</evidence>
<dbReference type="InterPro" id="IPR005000">
    <property type="entry name" value="Aldolase/citrate-lyase_domain"/>
</dbReference>
<reference evidence="6" key="1">
    <citation type="journal article" date="2019" name="Int. J. Syst. Evol. Microbiol.">
        <title>The Global Catalogue of Microorganisms (GCM) 10K type strain sequencing project: providing services to taxonomists for standard genome sequencing and annotation.</title>
        <authorList>
            <consortium name="The Broad Institute Genomics Platform"/>
            <consortium name="The Broad Institute Genome Sequencing Center for Infectious Disease"/>
            <person name="Wu L."/>
            <person name="Ma J."/>
        </authorList>
    </citation>
    <scope>NUCLEOTIDE SEQUENCE [LARGE SCALE GENOMIC DNA]</scope>
    <source>
        <strain evidence="6">CGMCC 1.15772</strain>
    </source>
</reference>
<dbReference type="EMBL" id="JBHSWD010000002">
    <property type="protein sequence ID" value="MFC6592591.1"/>
    <property type="molecule type" value="Genomic_DNA"/>
</dbReference>
<accession>A0ABW1YE07</accession>
<keyword evidence="6" id="KW-1185">Reference proteome</keyword>
<sequence>MNYSNSFKLALQRGETLYGYWLALAHPYAAEACAGAGYDWLLIDGEHAPNTLPSILAQLQAVAPYPAEAIVRPVNDDRALIKQLLDIGARTLLVPMVETAEQAQAVVAATRYPPAGVRGVASALVRASRWGTREGYLAQAEQELCVLVQVESRKGLDHLDEIAAVQGIDGVFIGPADLAASLGHLGNPGHPEVQAELQGAAQRIRAAGKPAGILAVAEADARRYHSWGYQFIALGVDVLDLTRGAKAALSRQQEG</sequence>
<keyword evidence="3 5" id="KW-0456">Lyase</keyword>
<dbReference type="PANTHER" id="PTHR30502">
    <property type="entry name" value="2-KETO-3-DEOXY-L-RHAMNONATE ALDOLASE"/>
    <property type="match status" value="1"/>
</dbReference>
<dbReference type="Proteomes" id="UP001596297">
    <property type="component" value="Unassembled WGS sequence"/>
</dbReference>
<dbReference type="Gene3D" id="3.20.20.60">
    <property type="entry name" value="Phosphoenolpyruvate-binding domains"/>
    <property type="match status" value="1"/>
</dbReference>
<dbReference type="InterPro" id="IPR015813">
    <property type="entry name" value="Pyrv/PenolPyrv_kinase-like_dom"/>
</dbReference>
<dbReference type="Pfam" id="PF03328">
    <property type="entry name" value="HpcH_HpaI"/>
    <property type="match status" value="1"/>
</dbReference>
<dbReference type="RefSeq" id="WP_380083708.1">
    <property type="nucleotide sequence ID" value="NZ_JBHSWD010000002.1"/>
</dbReference>
<evidence type="ECO:0000256" key="1">
    <source>
        <dbReference type="ARBA" id="ARBA00005568"/>
    </source>
</evidence>
<organism evidence="5 6">
    <name type="scientific">Deinococcus lacus</name>
    <dbReference type="NCBI Taxonomy" id="392561"/>
    <lineage>
        <taxon>Bacteria</taxon>
        <taxon>Thermotogati</taxon>
        <taxon>Deinococcota</taxon>
        <taxon>Deinococci</taxon>
        <taxon>Deinococcales</taxon>
        <taxon>Deinococcaceae</taxon>
        <taxon>Deinococcus</taxon>
    </lineage>
</organism>
<dbReference type="InterPro" id="IPR040442">
    <property type="entry name" value="Pyrv_kinase-like_dom_sf"/>
</dbReference>
<dbReference type="GO" id="GO:0016829">
    <property type="term" value="F:lyase activity"/>
    <property type="evidence" value="ECO:0007669"/>
    <property type="project" value="UniProtKB-KW"/>
</dbReference>
<feature type="domain" description="HpcH/HpaI aldolase/citrate lyase" evidence="4">
    <location>
        <begin position="18"/>
        <end position="239"/>
    </location>
</feature>
<dbReference type="PANTHER" id="PTHR30502:SF0">
    <property type="entry name" value="PHOSPHOENOLPYRUVATE CARBOXYLASE FAMILY PROTEIN"/>
    <property type="match status" value="1"/>
</dbReference>
<evidence type="ECO:0000313" key="5">
    <source>
        <dbReference type="EMBL" id="MFC6592591.1"/>
    </source>
</evidence>
<dbReference type="SUPFAM" id="SSF51621">
    <property type="entry name" value="Phosphoenolpyruvate/pyruvate domain"/>
    <property type="match status" value="1"/>
</dbReference>
<comment type="caution">
    <text evidence="5">The sequence shown here is derived from an EMBL/GenBank/DDBJ whole genome shotgun (WGS) entry which is preliminary data.</text>
</comment>
<protein>
    <submittedName>
        <fullName evidence="5">Aldolase/citrate lyase family protein</fullName>
    </submittedName>
</protein>
<keyword evidence="2" id="KW-0479">Metal-binding</keyword>
<proteinExistence type="inferred from homology"/>
<comment type="similarity">
    <text evidence="1">Belongs to the HpcH/HpaI aldolase family.</text>
</comment>
<evidence type="ECO:0000313" key="6">
    <source>
        <dbReference type="Proteomes" id="UP001596297"/>
    </source>
</evidence>
<evidence type="ECO:0000256" key="2">
    <source>
        <dbReference type="ARBA" id="ARBA00022723"/>
    </source>
</evidence>